<dbReference type="UniPathway" id="UPA00275">
    <property type="reaction ID" value="UER00399"/>
</dbReference>
<feature type="binding site" evidence="13">
    <location>
        <position position="258"/>
    </location>
    <ligand>
        <name>Zn(2+)</name>
        <dbReference type="ChEBI" id="CHEBI:29105"/>
        <note>catalytic</note>
    </ligand>
</feature>
<keyword evidence="6 13" id="KW-0686">Riboflavin biosynthesis</keyword>
<reference evidence="15 16" key="1">
    <citation type="submission" date="2007-07" db="EMBL/GenBank/DDBJ databases">
        <title>Complete sequence of Fervidobacterium nodosum Rt17-B1.</title>
        <authorList>
            <consortium name="US DOE Joint Genome Institute"/>
            <person name="Copeland A."/>
            <person name="Lucas S."/>
            <person name="Lapidus A."/>
            <person name="Barry K."/>
            <person name="Glavina del Rio T."/>
            <person name="Dalin E."/>
            <person name="Tice H."/>
            <person name="Pitluck S."/>
            <person name="Saunders E."/>
            <person name="Brettin T."/>
            <person name="Bruce D."/>
            <person name="Detter J.C."/>
            <person name="Han C."/>
            <person name="Schmutz J."/>
            <person name="Larimer F."/>
            <person name="Land M."/>
            <person name="Hauser L."/>
            <person name="Kyrpides N."/>
            <person name="Mikhailova N."/>
            <person name="Nelson K."/>
            <person name="Gogarten J.P."/>
            <person name="Noll K."/>
            <person name="Richardson P."/>
        </authorList>
    </citation>
    <scope>NUCLEOTIDE SEQUENCE [LARGE SCALE GENOMIC DNA]</scope>
    <source>
        <strain evidence="16">ATCC 35602 / DSM 5306 / Rt17-B1</strain>
    </source>
</reference>
<comment type="pathway">
    <text evidence="4">Cofactor biosynthesis; riboflavin biosynthesis; 2-hydroxy-3-oxobutyl phosphate from D-ribulose 5-phosphate: step 1/1.</text>
</comment>
<feature type="binding site" evidence="13">
    <location>
        <begin position="284"/>
        <end position="286"/>
    </location>
    <ligand>
        <name>GTP</name>
        <dbReference type="ChEBI" id="CHEBI:37565"/>
    </ligand>
</feature>
<keyword evidence="8 13" id="KW-0547">Nucleotide-binding</keyword>
<name>A7HMX8_FERNB</name>
<evidence type="ECO:0000256" key="12">
    <source>
        <dbReference type="ARBA" id="ARBA00049295"/>
    </source>
</evidence>
<dbReference type="EC" id="3.5.4.25" evidence="13"/>
<dbReference type="RefSeq" id="WP_011994567.1">
    <property type="nucleotide sequence ID" value="NC_009718.1"/>
</dbReference>
<comment type="function">
    <text evidence="2">Catalyzes the conversion of D-ribulose 5-phosphate to formate and 3,4-dihydroxy-2-butanone 4-phosphate.</text>
</comment>
<comment type="similarity">
    <text evidence="5">In the N-terminal section; belongs to the DHBP synthase family.</text>
</comment>
<evidence type="ECO:0000256" key="4">
    <source>
        <dbReference type="ARBA" id="ARBA00004904"/>
    </source>
</evidence>
<dbReference type="Proteomes" id="UP000002415">
    <property type="component" value="Chromosome"/>
</dbReference>
<dbReference type="GO" id="GO:0003935">
    <property type="term" value="F:GTP cyclohydrolase II activity"/>
    <property type="evidence" value="ECO:0007669"/>
    <property type="project" value="UniProtKB-UniRule"/>
</dbReference>
<feature type="binding site" evidence="13">
    <location>
        <position position="263"/>
    </location>
    <ligand>
        <name>GTP</name>
        <dbReference type="ChEBI" id="CHEBI:37565"/>
    </ligand>
</feature>
<dbReference type="InterPro" id="IPR017945">
    <property type="entry name" value="DHBP_synth_RibB-like_a/b_dom"/>
</dbReference>
<comment type="similarity">
    <text evidence="13">Belongs to the GTP cyclohydrolase II family.</text>
</comment>
<evidence type="ECO:0000259" key="14">
    <source>
        <dbReference type="Pfam" id="PF00925"/>
    </source>
</evidence>
<dbReference type="PANTHER" id="PTHR21327:SF18">
    <property type="entry name" value="3,4-DIHYDROXY-2-BUTANONE 4-PHOSPHATE SYNTHASE"/>
    <property type="match status" value="1"/>
</dbReference>
<keyword evidence="11 13" id="KW-0342">GTP-binding</keyword>
<dbReference type="EMBL" id="CP000771">
    <property type="protein sequence ID" value="ABS61261.1"/>
    <property type="molecule type" value="Genomic_DNA"/>
</dbReference>
<dbReference type="NCBIfam" id="NF001591">
    <property type="entry name" value="PRK00393.1"/>
    <property type="match status" value="1"/>
</dbReference>
<comment type="catalytic activity">
    <reaction evidence="1">
        <text>D-ribulose 5-phosphate = (2S)-2-hydroxy-3-oxobutyl phosphate + formate + H(+)</text>
        <dbReference type="Rhea" id="RHEA:18457"/>
        <dbReference type="ChEBI" id="CHEBI:15378"/>
        <dbReference type="ChEBI" id="CHEBI:15740"/>
        <dbReference type="ChEBI" id="CHEBI:58121"/>
        <dbReference type="ChEBI" id="CHEBI:58830"/>
        <dbReference type="EC" id="4.1.99.12"/>
    </reaction>
</comment>
<evidence type="ECO:0000256" key="3">
    <source>
        <dbReference type="ARBA" id="ARBA00004853"/>
    </source>
</evidence>
<evidence type="ECO:0000256" key="1">
    <source>
        <dbReference type="ARBA" id="ARBA00000141"/>
    </source>
</evidence>
<dbReference type="GO" id="GO:0005525">
    <property type="term" value="F:GTP binding"/>
    <property type="evidence" value="ECO:0007669"/>
    <property type="project" value="UniProtKB-KW"/>
</dbReference>
<reference evidence="15 16" key="2">
    <citation type="journal article" date="2009" name="Proc. Natl. Acad. Sci. U.S.A.">
        <title>On the chimeric nature, thermophilic origin, and phylogenetic placement of the Thermotogales.</title>
        <authorList>
            <person name="Zhaxybayeva O."/>
            <person name="Swithers K.S."/>
            <person name="Lapierre P."/>
            <person name="Fournier G.P."/>
            <person name="Bickhart D.M."/>
            <person name="DeBoy R.T."/>
            <person name="Nelson K.E."/>
            <person name="Nesbo C.L."/>
            <person name="Doolittle W.F."/>
            <person name="Gogarten J.P."/>
            <person name="Noll K.M."/>
        </authorList>
    </citation>
    <scope>NUCLEOTIDE SEQUENCE [LARGE SCALE GENOMIC DNA]</scope>
    <source>
        <strain evidence="16">ATCC 35602 / DSM 5306 / Rt17-B1</strain>
    </source>
</reference>
<comment type="pathway">
    <text evidence="3 13">Cofactor biosynthesis; riboflavin biosynthesis; 5-amino-6-(D-ribitylamino)uracil from GTP: step 1/4.</text>
</comment>
<feature type="binding site" evidence="13">
    <location>
        <begin position="242"/>
        <end position="246"/>
    </location>
    <ligand>
        <name>GTP</name>
        <dbReference type="ChEBI" id="CHEBI:37565"/>
    </ligand>
</feature>
<dbReference type="eggNOG" id="COG0108">
    <property type="taxonomic scope" value="Bacteria"/>
</dbReference>
<feature type="binding site" evidence="13">
    <location>
        <position position="346"/>
    </location>
    <ligand>
        <name>GTP</name>
        <dbReference type="ChEBI" id="CHEBI:37565"/>
    </ligand>
</feature>
<evidence type="ECO:0000256" key="7">
    <source>
        <dbReference type="ARBA" id="ARBA00022723"/>
    </source>
</evidence>
<dbReference type="GO" id="GO:0009231">
    <property type="term" value="P:riboflavin biosynthetic process"/>
    <property type="evidence" value="ECO:0007669"/>
    <property type="project" value="UniProtKB-UniRule"/>
</dbReference>
<dbReference type="InterPro" id="IPR000926">
    <property type="entry name" value="RibA"/>
</dbReference>
<evidence type="ECO:0000313" key="15">
    <source>
        <dbReference type="EMBL" id="ABS61261.1"/>
    </source>
</evidence>
<organism evidence="15 16">
    <name type="scientific">Fervidobacterium nodosum (strain ATCC 35602 / DSM 5306 / Rt17-B1)</name>
    <dbReference type="NCBI Taxonomy" id="381764"/>
    <lineage>
        <taxon>Bacteria</taxon>
        <taxon>Thermotogati</taxon>
        <taxon>Thermotogota</taxon>
        <taxon>Thermotogae</taxon>
        <taxon>Thermotogales</taxon>
        <taxon>Fervidobacteriaceae</taxon>
        <taxon>Fervidobacterium</taxon>
    </lineage>
</organism>
<dbReference type="AlphaFoldDB" id="A7HMX8"/>
<dbReference type="PIRSF" id="PIRSF001259">
    <property type="entry name" value="RibA"/>
    <property type="match status" value="1"/>
</dbReference>
<dbReference type="GO" id="GO:0008686">
    <property type="term" value="F:3,4-dihydroxy-2-butanone-4-phosphate synthase activity"/>
    <property type="evidence" value="ECO:0007669"/>
    <property type="project" value="UniProtKB-EC"/>
</dbReference>
<feature type="binding site" evidence="13">
    <location>
        <position position="341"/>
    </location>
    <ligand>
        <name>GTP</name>
        <dbReference type="ChEBI" id="CHEBI:37565"/>
    </ligand>
</feature>
<evidence type="ECO:0000256" key="2">
    <source>
        <dbReference type="ARBA" id="ARBA00002284"/>
    </source>
</evidence>
<feature type="active site" description="Nucleophile" evidence="13">
    <location>
        <position position="320"/>
    </location>
</feature>
<evidence type="ECO:0000256" key="9">
    <source>
        <dbReference type="ARBA" id="ARBA00022801"/>
    </source>
</evidence>
<comment type="function">
    <text evidence="13">Catalyzes the conversion of GTP to 2,5-diamino-6-ribosylamino-4(3H)-pyrimidinone 5'-phosphate (DARP), formate and pyrophosphate.</text>
</comment>
<dbReference type="NCBIfam" id="NF006805">
    <property type="entry name" value="PRK09318.1"/>
    <property type="match status" value="1"/>
</dbReference>
<evidence type="ECO:0000256" key="11">
    <source>
        <dbReference type="ARBA" id="ARBA00023134"/>
    </source>
</evidence>
<comment type="cofactor">
    <cofactor evidence="13">
        <name>Zn(2+)</name>
        <dbReference type="ChEBI" id="CHEBI:29105"/>
    </cofactor>
    <text evidence="13">Binds 1 zinc ion per subunit.</text>
</comment>
<feature type="active site" description="Proton acceptor" evidence="13">
    <location>
        <position position="318"/>
    </location>
</feature>
<dbReference type="Pfam" id="PF00925">
    <property type="entry name" value="GTP_cyclohydro2"/>
    <property type="match status" value="1"/>
</dbReference>
<evidence type="ECO:0000256" key="10">
    <source>
        <dbReference type="ARBA" id="ARBA00022833"/>
    </source>
</evidence>
<dbReference type="InterPro" id="IPR032677">
    <property type="entry name" value="GTP_cyclohydro_II"/>
</dbReference>
<dbReference type="PANTHER" id="PTHR21327">
    <property type="entry name" value="GTP CYCLOHYDROLASE II-RELATED"/>
    <property type="match status" value="1"/>
</dbReference>
<dbReference type="InterPro" id="IPR036144">
    <property type="entry name" value="RibA-like_sf"/>
</dbReference>
<keyword evidence="7 13" id="KW-0479">Metal-binding</keyword>
<protein>
    <recommendedName>
        <fullName evidence="13">GTP cyclohydrolase-2</fullName>
        <ecNumber evidence="13">3.5.4.25</ecNumber>
    </recommendedName>
    <alternativeName>
        <fullName evidence="13">GTP cyclohydrolase II</fullName>
    </alternativeName>
</protein>
<dbReference type="eggNOG" id="COG0807">
    <property type="taxonomic scope" value="Bacteria"/>
</dbReference>
<dbReference type="GO" id="GO:0005829">
    <property type="term" value="C:cytosol"/>
    <property type="evidence" value="ECO:0007669"/>
    <property type="project" value="TreeGrafter"/>
</dbReference>
<dbReference type="CDD" id="cd00641">
    <property type="entry name" value="GTP_cyclohydro2"/>
    <property type="match status" value="1"/>
</dbReference>
<dbReference type="STRING" id="381764.Fnod_1417"/>
<feature type="binding site" evidence="13">
    <location>
        <position position="260"/>
    </location>
    <ligand>
        <name>Zn(2+)</name>
        <dbReference type="ChEBI" id="CHEBI:29105"/>
        <note>catalytic</note>
    </ligand>
</feature>
<accession>A7HMX8</accession>
<keyword evidence="16" id="KW-1185">Reference proteome</keyword>
<dbReference type="Gene3D" id="3.90.870.10">
    <property type="entry name" value="DHBP synthase"/>
    <property type="match status" value="1"/>
</dbReference>
<dbReference type="HOGENOM" id="CLU_020273_1_2_0"/>
<dbReference type="SUPFAM" id="SSF142695">
    <property type="entry name" value="RibA-like"/>
    <property type="match status" value="1"/>
</dbReference>
<dbReference type="HAMAP" id="MF_00179">
    <property type="entry name" value="RibA"/>
    <property type="match status" value="1"/>
</dbReference>
<evidence type="ECO:0000256" key="8">
    <source>
        <dbReference type="ARBA" id="ARBA00022741"/>
    </source>
</evidence>
<dbReference type="GO" id="GO:0008270">
    <property type="term" value="F:zinc ion binding"/>
    <property type="evidence" value="ECO:0007669"/>
    <property type="project" value="UniProtKB-UniRule"/>
</dbReference>
<evidence type="ECO:0000313" key="16">
    <source>
        <dbReference type="Proteomes" id="UP000002415"/>
    </source>
</evidence>
<feature type="domain" description="GTP cyclohydrolase II" evidence="14">
    <location>
        <begin position="204"/>
        <end position="361"/>
    </location>
</feature>
<feature type="binding site" evidence="13">
    <location>
        <position position="306"/>
    </location>
    <ligand>
        <name>GTP</name>
        <dbReference type="ChEBI" id="CHEBI:37565"/>
    </ligand>
</feature>
<dbReference type="Pfam" id="PF00926">
    <property type="entry name" value="DHBP_synthase"/>
    <property type="match status" value="1"/>
</dbReference>
<feature type="binding site" evidence="13">
    <location>
        <position position="247"/>
    </location>
    <ligand>
        <name>Zn(2+)</name>
        <dbReference type="ChEBI" id="CHEBI:29105"/>
        <note>catalytic</note>
    </ligand>
</feature>
<evidence type="ECO:0000256" key="5">
    <source>
        <dbReference type="ARBA" id="ARBA00005520"/>
    </source>
</evidence>
<dbReference type="Gene3D" id="3.40.50.10990">
    <property type="entry name" value="GTP cyclohydrolase II"/>
    <property type="match status" value="1"/>
</dbReference>
<dbReference type="KEGG" id="fno:Fnod_1417"/>
<keyword evidence="9 13" id="KW-0378">Hydrolase</keyword>
<proteinExistence type="inferred from homology"/>
<dbReference type="SUPFAM" id="SSF55821">
    <property type="entry name" value="YrdC/RibB"/>
    <property type="match status" value="1"/>
</dbReference>
<gene>
    <name evidence="13" type="primary">ribA</name>
    <name evidence="15" type="ordered locus">Fnod_1417</name>
</gene>
<comment type="catalytic activity">
    <reaction evidence="12 13">
        <text>GTP + 4 H2O = 2,5-diamino-6-hydroxy-4-(5-phosphoribosylamino)-pyrimidine + formate + 2 phosphate + 3 H(+)</text>
        <dbReference type="Rhea" id="RHEA:23704"/>
        <dbReference type="ChEBI" id="CHEBI:15377"/>
        <dbReference type="ChEBI" id="CHEBI:15378"/>
        <dbReference type="ChEBI" id="CHEBI:15740"/>
        <dbReference type="ChEBI" id="CHEBI:37565"/>
        <dbReference type="ChEBI" id="CHEBI:43474"/>
        <dbReference type="ChEBI" id="CHEBI:58614"/>
        <dbReference type="EC" id="3.5.4.25"/>
    </reaction>
</comment>
<sequence length="396" mass="44831">MSIELGILKDLREYFLSGKPLILIDENREKEGDFVYPAELIDESMVEFFVRYGKGLFCLVAPEGDLLSRGFFKLPTNYGANYFIPIDFGDGTGISAYERAVTCRALANRDKKISEFRYPGHVMLIGSQDFSKRRGHSESSVELMKMCGFKPYSVIVEILNERGDSHDFDYLSKLAEKFELKTMSIKDVWRLYVLSNELIKIKSTAKLPTEYGIFEIVSFDNKLDYKEHFALVKRWQGVPLVRIHSECVTGDCLSSLRCDCGSQLGKALKMIEKDGGVLIYLRQEGRDIGLSAKISAYELQDKGLDTYEANVKLGFKPDQRDYAAASQILKALGIDKVRLLTNNPNKVKALESYGISVVERVSLYGKVTKFNVSYLKTKVEKFGHLIEIEGSKEVNL</sequence>
<evidence type="ECO:0000256" key="13">
    <source>
        <dbReference type="HAMAP-Rule" id="MF_00179"/>
    </source>
</evidence>
<evidence type="ECO:0000256" key="6">
    <source>
        <dbReference type="ARBA" id="ARBA00022619"/>
    </source>
</evidence>
<dbReference type="InterPro" id="IPR000422">
    <property type="entry name" value="DHBP_synthase_RibB"/>
</dbReference>
<dbReference type="FunFam" id="3.40.50.10990:FF:000002">
    <property type="entry name" value="GTP cyclohydrolase-2"/>
    <property type="match status" value="1"/>
</dbReference>
<keyword evidence="10 13" id="KW-0862">Zinc</keyword>
<dbReference type="NCBIfam" id="TIGR00505">
    <property type="entry name" value="ribA"/>
    <property type="match status" value="1"/>
</dbReference>